<dbReference type="SUPFAM" id="SSF48371">
    <property type="entry name" value="ARM repeat"/>
    <property type="match status" value="2"/>
</dbReference>
<dbReference type="Proteomes" id="UP000275846">
    <property type="component" value="Unassembled WGS sequence"/>
</dbReference>
<accession>A0A183T7M3</accession>
<protein>
    <submittedName>
        <fullName evidence="5">Armadillo repeat-containing protein 5</fullName>
    </submittedName>
</protein>
<evidence type="ECO:0000313" key="3">
    <source>
        <dbReference type="EMBL" id="VDL98856.1"/>
    </source>
</evidence>
<dbReference type="InterPro" id="IPR000225">
    <property type="entry name" value="Armadillo"/>
</dbReference>
<organism evidence="5">
    <name type="scientific">Schistocephalus solidus</name>
    <name type="common">Tapeworm</name>
    <dbReference type="NCBI Taxonomy" id="70667"/>
    <lineage>
        <taxon>Eukaryota</taxon>
        <taxon>Metazoa</taxon>
        <taxon>Spiralia</taxon>
        <taxon>Lophotrochozoa</taxon>
        <taxon>Platyhelminthes</taxon>
        <taxon>Cestoda</taxon>
        <taxon>Eucestoda</taxon>
        <taxon>Diphyllobothriidea</taxon>
        <taxon>Diphyllobothriidae</taxon>
        <taxon>Schistocephalus</taxon>
    </lineage>
</organism>
<dbReference type="WBParaSite" id="SSLN_0001294101-mRNA-1">
    <property type="protein sequence ID" value="SSLN_0001294101-mRNA-1"/>
    <property type="gene ID" value="SSLN_0001294101"/>
</dbReference>
<proteinExistence type="predicted"/>
<dbReference type="PANTHER" id="PTHR46241:SF1">
    <property type="entry name" value="OUTER DYNEIN ARM-DOCKING COMPLEX SUBUNIT 2"/>
    <property type="match status" value="1"/>
</dbReference>
<evidence type="ECO:0000313" key="4">
    <source>
        <dbReference type="Proteomes" id="UP000275846"/>
    </source>
</evidence>
<feature type="repeat" description="ARM" evidence="1">
    <location>
        <begin position="238"/>
        <end position="266"/>
    </location>
</feature>
<sequence length="894" mass="99367">MSTEDANATAEEEIKYSFWERRLDEYVTKCLSGGLTRAHRQSGRAYRGIDEIRRAVESNFHRGNYTDAVSYDRMRATQGRPGSRLGERKKYANDLCNLTRYGTAKEMVVFATEISPSSSQDTETPDLDRDVATREFYERILLAKKSTVEQSTQLRELKKYFDYVRECNANGVIIALLNIHAHIDCNMDTIMALESSGGITVLLNLLGADVPRVQKAVIKVLLKLCKTIYFARLVVGLGGLPSLARLLSSNAEGVCYQAAEVLAQLAYLKETRTIAYRTHLISELVCLLGRLVSDVEHFYVLMKVPLGCGAQTETEQVLKLPAHMMKVVAATASVLKTISRLAMHPPNIELIRRAGAVPLTIKLLSCPEIEILVPAYQFLSICASEDVNRKTIIGGDSLATFLKASEHPNVMLRVNSTKVISICLLEESVREDFLRRNGSTTFFHAIKRESNVVRSIMSSSWLGEDPFDPRMHIAVTKAASAKDETHTTSGVIAPMDIEGSLEAQSGDVNAKHILLLSSLLDALTAFIEEKKYLENLAELGLTRELINLISLLAPHILNHYQVPCVISPKLLKLKKVECCATSALKCLSKFEQSPASLRMLDSEPTLIQTVTDLLTLWNSSVLESSIGVVAALTAHSGILDKLLNAHVFRVVLSLSQHPAMAIKVAALKAANRLLQQAPDKKAILRPVASSLHHLVRMLRDLAEQSQNTREKQTKARLEEVTRWGFSFIAEMEQVTLYRTVLTDLGVTRLLIGYLDQASTPESCLALVRALRYASEGLSKCSGVLTEKHLARLFSFLKPPHEELQRTAGHVIYTLDQQPVISRRMKDLGLSNLLIQMLGSGIRELQLAAATTICKMKLKFKKKKHPSPEYADGEEGEEEDEVEEESARLFQESDD</sequence>
<dbReference type="InterPro" id="IPR016024">
    <property type="entry name" value="ARM-type_fold"/>
</dbReference>
<name>A0A183T7M3_SCHSO</name>
<feature type="compositionally biased region" description="Acidic residues" evidence="2">
    <location>
        <begin position="870"/>
        <end position="883"/>
    </location>
</feature>
<dbReference type="EMBL" id="UYSU01037298">
    <property type="protein sequence ID" value="VDL98856.1"/>
    <property type="molecule type" value="Genomic_DNA"/>
</dbReference>
<keyword evidence="4" id="KW-1185">Reference proteome</keyword>
<gene>
    <name evidence="3" type="ORF">SSLN_LOCUS12471</name>
</gene>
<dbReference type="AlphaFoldDB" id="A0A183T7M3"/>
<evidence type="ECO:0000256" key="2">
    <source>
        <dbReference type="SAM" id="MobiDB-lite"/>
    </source>
</evidence>
<dbReference type="OrthoDB" id="6240098at2759"/>
<dbReference type="InterPro" id="IPR011989">
    <property type="entry name" value="ARM-like"/>
</dbReference>
<evidence type="ECO:0000256" key="1">
    <source>
        <dbReference type="PROSITE-ProRule" id="PRU00259"/>
    </source>
</evidence>
<dbReference type="PANTHER" id="PTHR46241">
    <property type="entry name" value="ARMADILLO REPEAT-CONTAINING PROTEIN 4 ARMC4"/>
    <property type="match status" value="1"/>
</dbReference>
<dbReference type="PROSITE" id="PS50176">
    <property type="entry name" value="ARM_REPEAT"/>
    <property type="match status" value="1"/>
</dbReference>
<reference evidence="5" key="1">
    <citation type="submission" date="2016-06" db="UniProtKB">
        <authorList>
            <consortium name="WormBaseParasite"/>
        </authorList>
    </citation>
    <scope>IDENTIFICATION</scope>
</reference>
<dbReference type="STRING" id="70667.A0A183T7M3"/>
<evidence type="ECO:0000313" key="5">
    <source>
        <dbReference type="WBParaSite" id="SSLN_0001294101-mRNA-1"/>
    </source>
</evidence>
<dbReference type="SMART" id="SM00185">
    <property type="entry name" value="ARM"/>
    <property type="match status" value="3"/>
</dbReference>
<reference evidence="3 4" key="2">
    <citation type="submission" date="2018-11" db="EMBL/GenBank/DDBJ databases">
        <authorList>
            <consortium name="Pathogen Informatics"/>
        </authorList>
    </citation>
    <scope>NUCLEOTIDE SEQUENCE [LARGE SCALE GENOMIC DNA]</scope>
    <source>
        <strain evidence="3 4">NST_G2</strain>
    </source>
</reference>
<feature type="region of interest" description="Disordered" evidence="2">
    <location>
        <begin position="859"/>
        <end position="894"/>
    </location>
</feature>
<dbReference type="Gene3D" id="1.25.10.10">
    <property type="entry name" value="Leucine-rich Repeat Variant"/>
    <property type="match status" value="3"/>
</dbReference>